<reference evidence="3" key="3">
    <citation type="submission" date="2021-06" db="EMBL/GenBank/DDBJ databases">
        <title>Genomic Description and Analysis of Intracellular Bacteria, Candidatus Berkiella cookevillensis and Candidatus Berkiella aquae.</title>
        <authorList>
            <person name="Kidane D.T."/>
            <person name="Mehari Y.T."/>
            <person name="Rice F.C."/>
            <person name="Arivett B.A."/>
            <person name="Farone A.L."/>
            <person name="Berk S.G."/>
            <person name="Farone M.B."/>
        </authorList>
    </citation>
    <scope>NUCLEOTIDE SEQUENCE</scope>
    <source>
        <strain evidence="3">HT99</strain>
    </source>
</reference>
<feature type="coiled-coil region" evidence="1">
    <location>
        <begin position="62"/>
        <end position="96"/>
    </location>
</feature>
<sequence length="121" mass="14447">MVVQQDTVLDKPLKQMLKEFEELKNQITQQESNPQILETFLVLKASLLSALEQKELESYAEIERSKTRKNMLARKLDALKQSEQKMRDEIIKEMEEYNRIKRFRHAQLASIQRNIDEIKKQ</sequence>
<keyword evidence="4" id="KW-1185">Reference proteome</keyword>
<reference evidence="3" key="2">
    <citation type="journal article" date="2016" name="Genome Announc.">
        <title>Draft Genome Sequences of Two Novel Amoeba-Resistant Intranuclear Bacteria, 'Candidatus Berkiella cookevillensis' and 'Candidatus Berkiella aquae'.</title>
        <authorList>
            <person name="Mehari Y.T."/>
            <person name="Arivett B.A."/>
            <person name="Farone A.L."/>
            <person name="Gunderson J.H."/>
            <person name="Farone M.B."/>
        </authorList>
    </citation>
    <scope>NUCLEOTIDE SEQUENCE</scope>
    <source>
        <strain evidence="3">HT99</strain>
    </source>
</reference>
<keyword evidence="1" id="KW-0175">Coiled coil</keyword>
<evidence type="ECO:0000313" key="3">
    <source>
        <dbReference type="EMBL" id="MCS5709995.1"/>
    </source>
</evidence>
<dbReference type="AlphaFoldDB" id="A0A0Q9YK37"/>
<evidence type="ECO:0000256" key="1">
    <source>
        <dbReference type="SAM" id="Coils"/>
    </source>
</evidence>
<protein>
    <submittedName>
        <fullName evidence="2">Uncharacterized protein</fullName>
    </submittedName>
</protein>
<accession>A0A0Q9YK37</accession>
<dbReference type="Proteomes" id="UP000051497">
    <property type="component" value="Unassembled WGS sequence"/>
</dbReference>
<dbReference type="EMBL" id="LKAJ01000007">
    <property type="protein sequence ID" value="KRG21051.1"/>
    <property type="molecule type" value="Genomic_DNA"/>
</dbReference>
<evidence type="ECO:0000313" key="2">
    <source>
        <dbReference type="EMBL" id="KRG21051.1"/>
    </source>
</evidence>
<organism evidence="2">
    <name type="scientific">Candidatus Berkiella aquae</name>
    <dbReference type="NCBI Taxonomy" id="295108"/>
    <lineage>
        <taxon>Bacteria</taxon>
        <taxon>Pseudomonadati</taxon>
        <taxon>Pseudomonadota</taxon>
        <taxon>Gammaproteobacteria</taxon>
        <taxon>Candidatus Berkiellales</taxon>
        <taxon>Candidatus Berkiellaceae</taxon>
        <taxon>Candidatus Berkiella</taxon>
    </lineage>
</organism>
<dbReference type="EMBL" id="LKAJ02000001">
    <property type="protein sequence ID" value="MCS5709995.1"/>
    <property type="molecule type" value="Genomic_DNA"/>
</dbReference>
<dbReference type="RefSeq" id="WP_139016606.1">
    <property type="nucleotide sequence ID" value="NZ_LKAJ02000001.1"/>
</dbReference>
<dbReference type="STRING" id="295108.HT99x_01971"/>
<reference evidence="2" key="1">
    <citation type="submission" date="2015-09" db="EMBL/GenBank/DDBJ databases">
        <title>Draft Genome Sequences of Two Novel Amoeba-resistant Intranuclear Bacteria, Candidatus Berkiella cookevillensis and Candidatus Berkiella aquae.</title>
        <authorList>
            <person name="Mehari Y.T."/>
            <person name="Arivett B.A."/>
            <person name="Farone A.L."/>
            <person name="Gunderson J.H."/>
            <person name="Farone M.B."/>
        </authorList>
    </citation>
    <scope>NUCLEOTIDE SEQUENCE [LARGE SCALE GENOMIC DNA]</scope>
    <source>
        <strain evidence="2">HT99</strain>
    </source>
</reference>
<proteinExistence type="predicted"/>
<comment type="caution">
    <text evidence="2">The sequence shown here is derived from an EMBL/GenBank/DDBJ whole genome shotgun (WGS) entry which is preliminary data.</text>
</comment>
<name>A0A0Q9YK37_9GAMM</name>
<evidence type="ECO:0000313" key="4">
    <source>
        <dbReference type="Proteomes" id="UP000051497"/>
    </source>
</evidence>
<gene>
    <name evidence="3" type="ORF">HT99x_000995</name>
    <name evidence="2" type="ORF">HT99x_01971</name>
</gene>